<dbReference type="EMBL" id="PVTJ01000005">
    <property type="protein sequence ID" value="PRY58487.1"/>
    <property type="molecule type" value="Genomic_DNA"/>
</dbReference>
<dbReference type="PROSITE" id="PS50943">
    <property type="entry name" value="HTH_CROC1"/>
    <property type="match status" value="1"/>
</dbReference>
<dbReference type="InterPro" id="IPR010982">
    <property type="entry name" value="Lambda_DNA-bd_dom_sf"/>
</dbReference>
<dbReference type="InterPro" id="IPR001387">
    <property type="entry name" value="Cro/C1-type_HTH"/>
</dbReference>
<dbReference type="SUPFAM" id="SSF47413">
    <property type="entry name" value="lambda repressor-like DNA-binding domains"/>
    <property type="match status" value="1"/>
</dbReference>
<dbReference type="Proteomes" id="UP000238176">
    <property type="component" value="Unassembled WGS sequence"/>
</dbReference>
<organism evidence="2 3">
    <name type="scientific">Glycomyces artemisiae</name>
    <dbReference type="NCBI Taxonomy" id="1076443"/>
    <lineage>
        <taxon>Bacteria</taxon>
        <taxon>Bacillati</taxon>
        <taxon>Actinomycetota</taxon>
        <taxon>Actinomycetes</taxon>
        <taxon>Glycomycetales</taxon>
        <taxon>Glycomycetaceae</taxon>
        <taxon>Glycomyces</taxon>
    </lineage>
</organism>
<gene>
    <name evidence="2" type="ORF">B0I28_105200</name>
</gene>
<proteinExistence type="predicted"/>
<dbReference type="InterPro" id="IPR043917">
    <property type="entry name" value="DUF5753"/>
</dbReference>
<evidence type="ECO:0000313" key="2">
    <source>
        <dbReference type="EMBL" id="PRY58487.1"/>
    </source>
</evidence>
<feature type="domain" description="HTH cro/C1-type" evidence="1">
    <location>
        <begin position="20"/>
        <end position="75"/>
    </location>
</feature>
<evidence type="ECO:0000259" key="1">
    <source>
        <dbReference type="PROSITE" id="PS50943"/>
    </source>
</evidence>
<dbReference type="SMART" id="SM00530">
    <property type="entry name" value="HTH_XRE"/>
    <property type="match status" value="1"/>
</dbReference>
<evidence type="ECO:0000313" key="3">
    <source>
        <dbReference type="Proteomes" id="UP000238176"/>
    </source>
</evidence>
<dbReference type="Gene3D" id="1.10.260.40">
    <property type="entry name" value="lambda repressor-like DNA-binding domains"/>
    <property type="match status" value="1"/>
</dbReference>
<protein>
    <submittedName>
        <fullName evidence="2">Helix-turn-helix protein</fullName>
    </submittedName>
</protein>
<dbReference type="Pfam" id="PF19054">
    <property type="entry name" value="DUF5753"/>
    <property type="match status" value="1"/>
</dbReference>
<dbReference type="Pfam" id="PF13560">
    <property type="entry name" value="HTH_31"/>
    <property type="match status" value="1"/>
</dbReference>
<dbReference type="CDD" id="cd00093">
    <property type="entry name" value="HTH_XRE"/>
    <property type="match status" value="1"/>
</dbReference>
<accession>A0A2T0UKX5</accession>
<dbReference type="GO" id="GO:0003677">
    <property type="term" value="F:DNA binding"/>
    <property type="evidence" value="ECO:0007669"/>
    <property type="project" value="InterPro"/>
</dbReference>
<keyword evidence="3" id="KW-1185">Reference proteome</keyword>
<sequence length="286" mass="32969">MAGVSNPGPSLRSQWLGEKLRELRNSKKLPLKAVGEYLQRDASTISRYENGEFPIRLIDLQALLSLYGVSDRKEREGFEQICKDSWQKGWWDQHRDDLGEEFINLPWLESRADRICAYQVMVVHGLLQTRAYAEALIRNVDERKASEDQIERWVDLRIDRQRVLSDDGGPSFAVILEEYVLNRPIGGAAIWRAQLEHLIEQSERDNIEVRIMPVDRAPHAGHQGTFTLFELPEPYTPVAYIDTLGGPLFIEEPTVQRFSDVWNDLDSQALSPKRSRQMIANRLKES</sequence>
<comment type="caution">
    <text evidence="2">The sequence shown here is derived from an EMBL/GenBank/DDBJ whole genome shotgun (WGS) entry which is preliminary data.</text>
</comment>
<dbReference type="OrthoDB" id="5177725at2"/>
<dbReference type="AlphaFoldDB" id="A0A2T0UKX5"/>
<reference evidence="2 3" key="1">
    <citation type="submission" date="2018-03" db="EMBL/GenBank/DDBJ databases">
        <title>Genomic Encyclopedia of Type Strains, Phase III (KMG-III): the genomes of soil and plant-associated and newly described type strains.</title>
        <authorList>
            <person name="Whitman W."/>
        </authorList>
    </citation>
    <scope>NUCLEOTIDE SEQUENCE [LARGE SCALE GENOMIC DNA]</scope>
    <source>
        <strain evidence="2 3">CGMCC 4.7067</strain>
    </source>
</reference>
<name>A0A2T0UKX5_9ACTN</name>